<evidence type="ECO:0000313" key="1">
    <source>
        <dbReference type="EMBL" id="KAJ2787567.1"/>
    </source>
</evidence>
<name>A0ACC1KDG1_9FUNG</name>
<keyword evidence="1" id="KW-0436">Ligase</keyword>
<protein>
    <submittedName>
        <fullName evidence="1">Aspartate--tRNA ligase dps1</fullName>
        <ecNumber evidence="1">6.1.1.12</ecNumber>
    </submittedName>
</protein>
<keyword evidence="2" id="KW-1185">Reference proteome</keyword>
<sequence>MAEQQNIAGAAGENVEEIAQQLEEVVLGEDGQPLSKKALKKLEKEREKEKKKQERLAREAEERAARAAADVDYAESSYGKAPTNMSRVKTDKQWTEVRAISEAMVGQVVH</sequence>
<feature type="non-terminal residue" evidence="1">
    <location>
        <position position="110"/>
    </location>
</feature>
<reference evidence="1" key="1">
    <citation type="submission" date="2022-07" db="EMBL/GenBank/DDBJ databases">
        <title>Phylogenomic reconstructions and comparative analyses of Kickxellomycotina fungi.</title>
        <authorList>
            <person name="Reynolds N.K."/>
            <person name="Stajich J.E."/>
            <person name="Barry K."/>
            <person name="Grigoriev I.V."/>
            <person name="Crous P."/>
            <person name="Smith M.E."/>
        </authorList>
    </citation>
    <scope>NUCLEOTIDE SEQUENCE</scope>
    <source>
        <strain evidence="1">BCRC 34780</strain>
    </source>
</reference>
<evidence type="ECO:0000313" key="2">
    <source>
        <dbReference type="Proteomes" id="UP001140087"/>
    </source>
</evidence>
<dbReference type="EC" id="6.1.1.12" evidence="1"/>
<dbReference type="Proteomes" id="UP001140087">
    <property type="component" value="Unassembled WGS sequence"/>
</dbReference>
<gene>
    <name evidence="1" type="primary">DPS1_2</name>
    <name evidence="1" type="ORF">H4R21_007097</name>
</gene>
<accession>A0ACC1KDG1</accession>
<proteinExistence type="predicted"/>
<comment type="caution">
    <text evidence="1">The sequence shown here is derived from an EMBL/GenBank/DDBJ whole genome shotgun (WGS) entry which is preliminary data.</text>
</comment>
<dbReference type="EMBL" id="JANBUN010004184">
    <property type="protein sequence ID" value="KAJ2787567.1"/>
    <property type="molecule type" value="Genomic_DNA"/>
</dbReference>
<organism evidence="1 2">
    <name type="scientific">Coemansia helicoidea</name>
    <dbReference type="NCBI Taxonomy" id="1286919"/>
    <lineage>
        <taxon>Eukaryota</taxon>
        <taxon>Fungi</taxon>
        <taxon>Fungi incertae sedis</taxon>
        <taxon>Zoopagomycota</taxon>
        <taxon>Kickxellomycotina</taxon>
        <taxon>Kickxellomycetes</taxon>
        <taxon>Kickxellales</taxon>
        <taxon>Kickxellaceae</taxon>
        <taxon>Coemansia</taxon>
    </lineage>
</organism>